<evidence type="ECO:0000313" key="1">
    <source>
        <dbReference type="EMBL" id="ABZ76476.1"/>
    </source>
</evidence>
<gene>
    <name evidence="1" type="ordered locus">Shal_1911</name>
</gene>
<dbReference type="eggNOG" id="COG0339">
    <property type="taxonomic scope" value="Bacteria"/>
</dbReference>
<dbReference type="InterPro" id="IPR024077">
    <property type="entry name" value="Neurolysin/TOP_dom2"/>
</dbReference>
<dbReference type="OrthoDB" id="6252753at2"/>
<protein>
    <submittedName>
        <fullName evidence="1">Response regulator receiver protein</fullName>
    </submittedName>
</protein>
<dbReference type="Proteomes" id="UP000001317">
    <property type="component" value="Chromosome"/>
</dbReference>
<dbReference type="HOGENOM" id="CLU_470811_0_0_6"/>
<dbReference type="AlphaFoldDB" id="B0TS96"/>
<reference evidence="1" key="1">
    <citation type="submission" date="2008-01" db="EMBL/GenBank/DDBJ databases">
        <title>Complete sequence of Shewanella halifaxensis HAW-EB4.</title>
        <authorList>
            <consortium name="US DOE Joint Genome Institute"/>
            <person name="Copeland A."/>
            <person name="Lucas S."/>
            <person name="Lapidus A."/>
            <person name="Glavina del Rio T."/>
            <person name="Dalin E."/>
            <person name="Tice H."/>
            <person name="Bruce D."/>
            <person name="Goodwin L."/>
            <person name="Pitluck S."/>
            <person name="Sims D."/>
            <person name="Brettin T."/>
            <person name="Detter J.C."/>
            <person name="Han C."/>
            <person name="Kuske C.R."/>
            <person name="Schmutz J."/>
            <person name="Larimer F."/>
            <person name="Land M."/>
            <person name="Hauser L."/>
            <person name="Kyrpides N."/>
            <person name="Kim E."/>
            <person name="Zhao J.-S."/>
            <person name="Richardson P."/>
        </authorList>
    </citation>
    <scope>NUCLEOTIDE SEQUENCE [LARGE SCALE GENOMIC DNA]</scope>
    <source>
        <strain evidence="1">HAW-EB4</strain>
    </source>
</reference>
<dbReference type="STRING" id="458817.Shal_1911"/>
<keyword evidence="2" id="KW-1185">Reference proteome</keyword>
<dbReference type="Gene3D" id="1.10.1370.10">
    <property type="entry name" value="Neurolysin, domain 3"/>
    <property type="match status" value="1"/>
</dbReference>
<proteinExistence type="predicted"/>
<name>B0TS96_SHEHH</name>
<dbReference type="KEGG" id="shl:Shal_1911"/>
<organism evidence="1 2">
    <name type="scientific">Shewanella halifaxensis (strain HAW-EB4)</name>
    <dbReference type="NCBI Taxonomy" id="458817"/>
    <lineage>
        <taxon>Bacteria</taxon>
        <taxon>Pseudomonadati</taxon>
        <taxon>Pseudomonadota</taxon>
        <taxon>Gammaproteobacteria</taxon>
        <taxon>Alteromonadales</taxon>
        <taxon>Shewanellaceae</taxon>
        <taxon>Shewanella</taxon>
    </lineage>
</organism>
<sequence>MQKYISVLTAKQAKWFLSSFFIVISWFNTAAHAAVSPIPLLVEQCLSYSFPTKPFDNSTESDTQAVILERNLIGFFNLNDRIKYYRQFPLSYADRELLLQCQLYLADGLALFFNSAKFQSIQFGLADSDDPRIKALALRLSRLAKNTNAPKYKAQLHTAQAAFKQGVSSQSLSLNFLNDQCQLNDNNEESTVDFNGSLASYLIKQPSQSCRQLVWQAYQTRASSHNKAPLARIVDLRQQRARQAGFLDYSHQQLHEQWLSTPELVAQFLNAQTQAINIAPWNLGIALSQAQPAKVKSISSKLWLQKIATELETFAIAISPVNDNVYRVWLGGRLLGDIYLTEGKKIQIKPIRQLVVGQQFGQFELMLKPELNRYQQQSALIDAVASIIVQLASGQKFYLPNTIGETKDTAKIDTFWLQLYLKDQLMPALKQDNREAILQQYAKQLQVFRAKVALNSYLADNSPIRFDLNQAFTQAFGAQWDQIEDAAYTFSAIVFEGPLYYQKSWQKALANYIYQSTKDCQNQKLVFDYLVVNEPANDIASILQQLLGEPVTNDSLIKRTQHGFNPQDQHPRRCTILRQ</sequence>
<accession>B0TS96</accession>
<dbReference type="SUPFAM" id="SSF55486">
    <property type="entry name" value="Metalloproteases ('zincins'), catalytic domain"/>
    <property type="match status" value="1"/>
</dbReference>
<dbReference type="EMBL" id="CP000931">
    <property type="protein sequence ID" value="ABZ76476.1"/>
    <property type="molecule type" value="Genomic_DNA"/>
</dbReference>
<dbReference type="RefSeq" id="WP_012277008.1">
    <property type="nucleotide sequence ID" value="NC_010334.1"/>
</dbReference>
<evidence type="ECO:0000313" key="2">
    <source>
        <dbReference type="Proteomes" id="UP000001317"/>
    </source>
</evidence>